<proteinExistence type="inferred from homology"/>
<dbReference type="SUPFAM" id="SSF48452">
    <property type="entry name" value="TPR-like"/>
    <property type="match status" value="1"/>
</dbReference>
<gene>
    <name evidence="8" type="ORF">FNJ60_05415</name>
</gene>
<reference evidence="8 9" key="1">
    <citation type="submission" date="2019-07" db="EMBL/GenBank/DDBJ databases">
        <title>Draft Genome Sequences of Bacteroides pyogenes Strains Isolated from the Uterus Holstein Dairy Cows with Metritis.</title>
        <authorList>
            <person name="Cunha F."/>
            <person name="Galvao K.N."/>
            <person name="Jeon S.J."/>
            <person name="Jeong K.C."/>
        </authorList>
    </citation>
    <scope>NUCLEOTIDE SEQUENCE [LARGE SCALE GENOMIC DNA]</scope>
    <source>
        <strain evidence="8 9">KG-31</strain>
    </source>
</reference>
<accession>A0A5D3EWT6</accession>
<organism evidence="8 9">
    <name type="scientific">Bacteroides pyogenes</name>
    <dbReference type="NCBI Taxonomy" id="310300"/>
    <lineage>
        <taxon>Bacteria</taxon>
        <taxon>Pseudomonadati</taxon>
        <taxon>Bacteroidota</taxon>
        <taxon>Bacteroidia</taxon>
        <taxon>Bacteroidales</taxon>
        <taxon>Bacteroidaceae</taxon>
        <taxon>Bacteroides</taxon>
    </lineage>
</organism>
<keyword evidence="9" id="KW-1185">Reference proteome</keyword>
<name>A0A5D3EWT6_9BACE</name>
<comment type="similarity">
    <text evidence="2">Belongs to the SusD family.</text>
</comment>
<keyword evidence="4" id="KW-0472">Membrane</keyword>
<comment type="subcellular location">
    <subcellularLocation>
        <location evidence="1">Cell outer membrane</location>
    </subcellularLocation>
</comment>
<dbReference type="Pfam" id="PF07980">
    <property type="entry name" value="SusD_RagB"/>
    <property type="match status" value="1"/>
</dbReference>
<dbReference type="Pfam" id="PF14322">
    <property type="entry name" value="SusD-like_3"/>
    <property type="match status" value="1"/>
</dbReference>
<evidence type="ECO:0000259" key="7">
    <source>
        <dbReference type="Pfam" id="PF14322"/>
    </source>
</evidence>
<dbReference type="InterPro" id="IPR033985">
    <property type="entry name" value="SusD-like_N"/>
</dbReference>
<dbReference type="AlphaFoldDB" id="A0A5D3EWT6"/>
<dbReference type="InterPro" id="IPR011990">
    <property type="entry name" value="TPR-like_helical_dom_sf"/>
</dbReference>
<evidence type="ECO:0000313" key="9">
    <source>
        <dbReference type="Proteomes" id="UP000324383"/>
    </source>
</evidence>
<keyword evidence="5" id="KW-0998">Cell outer membrane</keyword>
<comment type="caution">
    <text evidence="8">The sequence shown here is derived from an EMBL/GenBank/DDBJ whole genome shotgun (WGS) entry which is preliminary data.</text>
</comment>
<keyword evidence="3" id="KW-0732">Signal</keyword>
<dbReference type="EMBL" id="VKLW01000009">
    <property type="protein sequence ID" value="TYK34171.1"/>
    <property type="molecule type" value="Genomic_DNA"/>
</dbReference>
<dbReference type="InterPro" id="IPR012944">
    <property type="entry name" value="SusD_RagB_dom"/>
</dbReference>
<evidence type="ECO:0000259" key="6">
    <source>
        <dbReference type="Pfam" id="PF07980"/>
    </source>
</evidence>
<evidence type="ECO:0000256" key="3">
    <source>
        <dbReference type="ARBA" id="ARBA00022729"/>
    </source>
</evidence>
<evidence type="ECO:0000256" key="1">
    <source>
        <dbReference type="ARBA" id="ARBA00004442"/>
    </source>
</evidence>
<evidence type="ECO:0000313" key="8">
    <source>
        <dbReference type="EMBL" id="TYK34171.1"/>
    </source>
</evidence>
<feature type="domain" description="SusD-like N-terminal" evidence="7">
    <location>
        <begin position="22"/>
        <end position="223"/>
    </location>
</feature>
<protein>
    <submittedName>
        <fullName evidence="8">RagB/SusD family nutrient uptake outer membrane protein</fullName>
    </submittedName>
</protein>
<sequence length="575" mass="64291">MKHKIMMGCVLAGGLLFASCSDFLEEDPKGKLTPGTFFSNVQEMNMAVYALYDQVTATQAYTNMQIPQWQGDDMTANPGSNKQAYAEFDRFRPADDNKGLVACWNQHYNLIKACNYVALNAGKTPSGESEKNIAIGQAKYWRAYSYFTLVRIWGNLPLCLDLEIDYNKKLSSVDDVYASIVKDLEDCINILPVSYTEAPAKSFGTDLYITKQAAQATLSAVYMAMAGYPLNKGKEYYRMAAEQAKKVIDQNSTYGFILEPEFKNVYAPSHNYSKETIVGISYNKLGGWGTQGSQLTSCCLFESLGGWGDSWGEIRFWKEMPDGPRKDAIYAPKLLVGNKADGKLVDWFECKVDNDGNFVYRKDDKGNIMKDEEGDPIKETTIAEFHPMFTVFSVGAEEKTYEFGSDYADYDYTKPAGQGMINGMRHRIIRWSELLLWYAESQARAEGAPNNMAYNCVNEVRKRAGLGKLPVGMTGDDFANAVAKEHGWEVAGNWCALVTRRADQLRLNLLKKTFEERQGNKPVVVGEQKLSDGRVIEISAKEGVRMVDAAWNESMNYAPYPSADKAINPELSGSK</sequence>
<evidence type="ECO:0000256" key="2">
    <source>
        <dbReference type="ARBA" id="ARBA00006275"/>
    </source>
</evidence>
<feature type="domain" description="RagB/SusD" evidence="6">
    <location>
        <begin position="422"/>
        <end position="568"/>
    </location>
</feature>
<evidence type="ECO:0000256" key="5">
    <source>
        <dbReference type="ARBA" id="ARBA00023237"/>
    </source>
</evidence>
<dbReference type="Proteomes" id="UP000324383">
    <property type="component" value="Unassembled WGS sequence"/>
</dbReference>
<evidence type="ECO:0000256" key="4">
    <source>
        <dbReference type="ARBA" id="ARBA00023136"/>
    </source>
</evidence>
<dbReference type="RefSeq" id="WP_148727119.1">
    <property type="nucleotide sequence ID" value="NZ_CP197398.1"/>
</dbReference>
<dbReference type="Gene3D" id="1.25.40.390">
    <property type="match status" value="1"/>
</dbReference>
<dbReference type="GO" id="GO:0009279">
    <property type="term" value="C:cell outer membrane"/>
    <property type="evidence" value="ECO:0007669"/>
    <property type="project" value="UniProtKB-SubCell"/>
</dbReference>
<dbReference type="PROSITE" id="PS51257">
    <property type="entry name" value="PROKAR_LIPOPROTEIN"/>
    <property type="match status" value="1"/>
</dbReference>